<dbReference type="GO" id="GO:0003729">
    <property type="term" value="F:mRNA binding"/>
    <property type="evidence" value="ECO:0007669"/>
    <property type="project" value="InterPro"/>
</dbReference>
<protein>
    <submittedName>
        <fullName evidence="4">RNA recognition motif domain</fullName>
    </submittedName>
</protein>
<gene>
    <name evidence="4" type="ORF">BVC80_1835g299</name>
</gene>
<evidence type="ECO:0000313" key="5">
    <source>
        <dbReference type="Proteomes" id="UP000195402"/>
    </source>
</evidence>
<keyword evidence="1 2" id="KW-0694">RNA-binding</keyword>
<name>A0A200R5D3_MACCD</name>
<proteinExistence type="predicted"/>
<feature type="domain" description="RRM" evidence="3">
    <location>
        <begin position="12"/>
        <end position="68"/>
    </location>
</feature>
<dbReference type="Gene3D" id="3.30.70.330">
    <property type="match status" value="1"/>
</dbReference>
<dbReference type="EMBL" id="MVGT01000437">
    <property type="protein sequence ID" value="OVA17903.1"/>
    <property type="molecule type" value="Genomic_DNA"/>
</dbReference>
<accession>A0A200R5D3</accession>
<dbReference type="PROSITE" id="PS50102">
    <property type="entry name" value="RRM"/>
    <property type="match status" value="1"/>
</dbReference>
<organism evidence="4 5">
    <name type="scientific">Macleaya cordata</name>
    <name type="common">Five-seeded plume-poppy</name>
    <name type="synonym">Bocconia cordata</name>
    <dbReference type="NCBI Taxonomy" id="56857"/>
    <lineage>
        <taxon>Eukaryota</taxon>
        <taxon>Viridiplantae</taxon>
        <taxon>Streptophyta</taxon>
        <taxon>Embryophyta</taxon>
        <taxon>Tracheophyta</taxon>
        <taxon>Spermatophyta</taxon>
        <taxon>Magnoliopsida</taxon>
        <taxon>Ranunculales</taxon>
        <taxon>Papaveraceae</taxon>
        <taxon>Papaveroideae</taxon>
        <taxon>Macleaya</taxon>
    </lineage>
</organism>
<dbReference type="STRING" id="56857.A0A200R5D3"/>
<dbReference type="OrthoDB" id="1928326at2759"/>
<dbReference type="Pfam" id="PF00076">
    <property type="entry name" value="RRM_1"/>
    <property type="match status" value="1"/>
</dbReference>
<dbReference type="AlphaFoldDB" id="A0A200R5D3"/>
<comment type="caution">
    <text evidence="4">The sequence shown here is derived from an EMBL/GenBank/DDBJ whole genome shotgun (WGS) entry which is preliminary data.</text>
</comment>
<dbReference type="InParanoid" id="A0A200R5D3"/>
<evidence type="ECO:0000259" key="3">
    <source>
        <dbReference type="PROSITE" id="PS50102"/>
    </source>
</evidence>
<dbReference type="InterPro" id="IPR035979">
    <property type="entry name" value="RBD_domain_sf"/>
</dbReference>
<evidence type="ECO:0000256" key="2">
    <source>
        <dbReference type="PROSITE-ProRule" id="PRU00176"/>
    </source>
</evidence>
<dbReference type="InterPro" id="IPR050825">
    <property type="entry name" value="RBM42_RBP45_47-like"/>
</dbReference>
<dbReference type="InterPro" id="IPR000504">
    <property type="entry name" value="RRM_dom"/>
</dbReference>
<sequence>MAAPSTAIQAPASLYVGDLHPDVTDSQLFDFFSEINNLASVRVCRDTISGRSLGYGYANFITSEDGID</sequence>
<keyword evidence="5" id="KW-1185">Reference proteome</keyword>
<reference evidence="4 5" key="1">
    <citation type="journal article" date="2017" name="Mol. Plant">
        <title>The Genome of Medicinal Plant Macleaya cordata Provides New Insights into Benzylisoquinoline Alkaloids Metabolism.</title>
        <authorList>
            <person name="Liu X."/>
            <person name="Liu Y."/>
            <person name="Huang P."/>
            <person name="Ma Y."/>
            <person name="Qing Z."/>
            <person name="Tang Q."/>
            <person name="Cao H."/>
            <person name="Cheng P."/>
            <person name="Zheng Y."/>
            <person name="Yuan Z."/>
            <person name="Zhou Y."/>
            <person name="Liu J."/>
            <person name="Tang Z."/>
            <person name="Zhuo Y."/>
            <person name="Zhang Y."/>
            <person name="Yu L."/>
            <person name="Huang J."/>
            <person name="Yang P."/>
            <person name="Peng Q."/>
            <person name="Zhang J."/>
            <person name="Jiang W."/>
            <person name="Zhang Z."/>
            <person name="Lin K."/>
            <person name="Ro D.K."/>
            <person name="Chen X."/>
            <person name="Xiong X."/>
            <person name="Shang Y."/>
            <person name="Huang S."/>
            <person name="Zeng J."/>
        </authorList>
    </citation>
    <scope>NUCLEOTIDE SEQUENCE [LARGE SCALE GENOMIC DNA]</scope>
    <source>
        <strain evidence="5">cv. BLH2017</strain>
        <tissue evidence="4">Root</tissue>
    </source>
</reference>
<evidence type="ECO:0000313" key="4">
    <source>
        <dbReference type="EMBL" id="OVA17903.1"/>
    </source>
</evidence>
<dbReference type="SUPFAM" id="SSF54928">
    <property type="entry name" value="RNA-binding domain, RBD"/>
    <property type="match status" value="1"/>
</dbReference>
<dbReference type="Proteomes" id="UP000195402">
    <property type="component" value="Unassembled WGS sequence"/>
</dbReference>
<dbReference type="InterPro" id="IPR012677">
    <property type="entry name" value="Nucleotide-bd_a/b_plait_sf"/>
</dbReference>
<dbReference type="PANTHER" id="PTHR47640">
    <property type="entry name" value="TRNA SELENOCYSTEINE 1-ASSOCIATED PROTEIN 1-RELATED-RELATED"/>
    <property type="match status" value="1"/>
</dbReference>
<evidence type="ECO:0000256" key="1">
    <source>
        <dbReference type="ARBA" id="ARBA00022884"/>
    </source>
</evidence>